<proteinExistence type="predicted"/>
<protein>
    <submittedName>
        <fullName evidence="1">Uncharacterized protein</fullName>
    </submittedName>
</protein>
<dbReference type="Proteomes" id="UP000253606">
    <property type="component" value="Plasmid pACPOL4"/>
</dbReference>
<evidence type="ECO:0000313" key="2">
    <source>
        <dbReference type="Proteomes" id="UP000253606"/>
    </source>
</evidence>
<dbReference type="EMBL" id="CP030843">
    <property type="protein sequence ID" value="AXC16145.1"/>
    <property type="molecule type" value="Genomic_DNA"/>
</dbReference>
<gene>
    <name evidence="1" type="ORF">ACPOL_6941</name>
</gene>
<keyword evidence="2" id="KW-1185">Reference proteome</keyword>
<evidence type="ECO:0000313" key="1">
    <source>
        <dbReference type="EMBL" id="AXC16145.1"/>
    </source>
</evidence>
<sequence length="42" mass="4661">MCPQNVFRSFDLANLGLTQSPAIWAAKRDCDWLPISGITPQV</sequence>
<dbReference type="AlphaFoldDB" id="A0A2Z5GC14"/>
<geneLocation type="plasmid" evidence="2">
    <name>pacpol4</name>
</geneLocation>
<dbReference type="KEGG" id="abas:ACPOL_6941"/>
<name>A0A2Z5GC14_9BACT</name>
<organism evidence="1 2">
    <name type="scientific">Acidisarcina polymorpha</name>
    <dbReference type="NCBI Taxonomy" id="2211140"/>
    <lineage>
        <taxon>Bacteria</taxon>
        <taxon>Pseudomonadati</taxon>
        <taxon>Acidobacteriota</taxon>
        <taxon>Terriglobia</taxon>
        <taxon>Terriglobales</taxon>
        <taxon>Acidobacteriaceae</taxon>
        <taxon>Acidisarcina</taxon>
    </lineage>
</organism>
<reference evidence="1 2" key="1">
    <citation type="journal article" date="2018" name="Front. Microbiol.">
        <title>Hydrolytic Capabilities as a Key to Environmental Success: Chitinolytic and Cellulolytic Acidobacteria From Acidic Sub-arctic Soils and Boreal Peatlands.</title>
        <authorList>
            <person name="Belova S.E."/>
            <person name="Ravin N.V."/>
            <person name="Pankratov T.A."/>
            <person name="Rakitin A.L."/>
            <person name="Ivanova A.A."/>
            <person name="Beletsky A.V."/>
            <person name="Mardanov A.V."/>
            <person name="Sinninghe Damste J.S."/>
            <person name="Dedysh S.N."/>
        </authorList>
    </citation>
    <scope>NUCLEOTIDE SEQUENCE [LARGE SCALE GENOMIC DNA]</scope>
    <source>
        <strain evidence="1 2">SBC82</strain>
        <plasmid evidence="2">pacpol4</plasmid>
    </source>
</reference>
<accession>A0A2Z5GC14</accession>
<keyword evidence="1" id="KW-0614">Plasmid</keyword>